<evidence type="ECO:0000313" key="3">
    <source>
        <dbReference type="Proteomes" id="UP001612915"/>
    </source>
</evidence>
<name>A0ABW8AQU0_9ACTN</name>
<dbReference type="InterPro" id="IPR037523">
    <property type="entry name" value="VOC_core"/>
</dbReference>
<dbReference type="EMBL" id="JBITLV010000005">
    <property type="protein sequence ID" value="MFI7588750.1"/>
    <property type="molecule type" value="Genomic_DNA"/>
</dbReference>
<dbReference type="PANTHER" id="PTHR35908">
    <property type="entry name" value="HYPOTHETICAL FUSION PROTEIN"/>
    <property type="match status" value="1"/>
</dbReference>
<evidence type="ECO:0000259" key="1">
    <source>
        <dbReference type="PROSITE" id="PS51819"/>
    </source>
</evidence>
<dbReference type="InterPro" id="IPR029068">
    <property type="entry name" value="Glyas_Bleomycin-R_OHBP_Dase"/>
</dbReference>
<organism evidence="2 3">
    <name type="scientific">Spongisporangium articulatum</name>
    <dbReference type="NCBI Taxonomy" id="3362603"/>
    <lineage>
        <taxon>Bacteria</taxon>
        <taxon>Bacillati</taxon>
        <taxon>Actinomycetota</taxon>
        <taxon>Actinomycetes</taxon>
        <taxon>Kineosporiales</taxon>
        <taxon>Kineosporiaceae</taxon>
        <taxon>Spongisporangium</taxon>
    </lineage>
</organism>
<keyword evidence="3" id="KW-1185">Reference proteome</keyword>
<dbReference type="InterPro" id="IPR041581">
    <property type="entry name" value="Glyoxalase_6"/>
</dbReference>
<comment type="caution">
    <text evidence="2">The sequence shown here is derived from an EMBL/GenBank/DDBJ whole genome shotgun (WGS) entry which is preliminary data.</text>
</comment>
<feature type="domain" description="VOC" evidence="1">
    <location>
        <begin position="4"/>
        <end position="117"/>
    </location>
</feature>
<sequence length="242" mass="25789">MATRLVSVVIDTPDPAGLAAWWGAALGWPVSHEDGESEATPPAGEPGIDLVFVKVDDPRVERNRVHLDLRTSSPEEQPALVARLLDAGAKRADIGQGDVPWEVLEDPEGNVFCVLEPRAASESTGAVAGIVVEASDPASLGRFWVSASGWKVGHQSDRTTALIRPDGLGPWLAFVASDRPRLAKNRLHLDVAPGPDDDQGVEVARLHALGARAVDVGQAVEDITWVVLADPEDNEFCVLSPR</sequence>
<proteinExistence type="predicted"/>
<dbReference type="Proteomes" id="UP001612915">
    <property type="component" value="Unassembled WGS sequence"/>
</dbReference>
<dbReference type="Pfam" id="PF18029">
    <property type="entry name" value="Glyoxalase_6"/>
    <property type="match status" value="2"/>
</dbReference>
<evidence type="ECO:0000313" key="2">
    <source>
        <dbReference type="EMBL" id="MFI7588750.1"/>
    </source>
</evidence>
<dbReference type="SUPFAM" id="SSF54593">
    <property type="entry name" value="Glyoxalase/Bleomycin resistance protein/Dihydroxybiphenyl dioxygenase"/>
    <property type="match status" value="2"/>
</dbReference>
<accession>A0ABW8AQU0</accession>
<dbReference type="RefSeq" id="WP_398282748.1">
    <property type="nucleotide sequence ID" value="NZ_JBITLV010000005.1"/>
</dbReference>
<gene>
    <name evidence="2" type="ORF">ACIB24_16900</name>
</gene>
<protein>
    <submittedName>
        <fullName evidence="2">VOC family protein</fullName>
    </submittedName>
</protein>
<dbReference type="PROSITE" id="PS51819">
    <property type="entry name" value="VOC"/>
    <property type="match status" value="1"/>
</dbReference>
<reference evidence="2 3" key="1">
    <citation type="submission" date="2024-10" db="EMBL/GenBank/DDBJ databases">
        <title>The Natural Products Discovery Center: Release of the First 8490 Sequenced Strains for Exploring Actinobacteria Biosynthetic Diversity.</title>
        <authorList>
            <person name="Kalkreuter E."/>
            <person name="Kautsar S.A."/>
            <person name="Yang D."/>
            <person name="Bader C.D."/>
            <person name="Teijaro C.N."/>
            <person name="Fluegel L."/>
            <person name="Davis C.M."/>
            <person name="Simpson J.R."/>
            <person name="Lauterbach L."/>
            <person name="Steele A.D."/>
            <person name="Gui C."/>
            <person name="Meng S."/>
            <person name="Li G."/>
            <person name="Viehrig K."/>
            <person name="Ye F."/>
            <person name="Su P."/>
            <person name="Kiefer A.F."/>
            <person name="Nichols A."/>
            <person name="Cepeda A.J."/>
            <person name="Yan W."/>
            <person name="Fan B."/>
            <person name="Jiang Y."/>
            <person name="Adhikari A."/>
            <person name="Zheng C.-J."/>
            <person name="Schuster L."/>
            <person name="Cowan T.M."/>
            <person name="Smanski M.J."/>
            <person name="Chevrette M.G."/>
            <person name="De Carvalho L.P.S."/>
            <person name="Shen B."/>
        </authorList>
    </citation>
    <scope>NUCLEOTIDE SEQUENCE [LARGE SCALE GENOMIC DNA]</scope>
    <source>
        <strain evidence="2 3">NPDC049639</strain>
    </source>
</reference>
<dbReference type="Gene3D" id="3.10.180.10">
    <property type="entry name" value="2,3-Dihydroxybiphenyl 1,2-Dioxygenase, domain 1"/>
    <property type="match status" value="2"/>
</dbReference>
<dbReference type="PANTHER" id="PTHR35908:SF1">
    <property type="entry name" value="CONSERVED PROTEIN"/>
    <property type="match status" value="1"/>
</dbReference>